<accession>A0A3N2DGA8</accession>
<dbReference type="Proteomes" id="UP000275394">
    <property type="component" value="Unassembled WGS sequence"/>
</dbReference>
<organism evidence="1 2">
    <name type="scientific">Sinobacterium caligoides</name>
    <dbReference type="NCBI Taxonomy" id="933926"/>
    <lineage>
        <taxon>Bacteria</taxon>
        <taxon>Pseudomonadati</taxon>
        <taxon>Pseudomonadota</taxon>
        <taxon>Gammaproteobacteria</taxon>
        <taxon>Cellvibrionales</taxon>
        <taxon>Spongiibacteraceae</taxon>
        <taxon>Sinobacterium</taxon>
    </lineage>
</organism>
<reference evidence="1 2" key="1">
    <citation type="submission" date="2018-11" db="EMBL/GenBank/DDBJ databases">
        <title>Genomic Encyclopedia of Type Strains, Phase IV (KMG-IV): sequencing the most valuable type-strain genomes for metagenomic binning, comparative biology and taxonomic classification.</title>
        <authorList>
            <person name="Goeker M."/>
        </authorList>
    </citation>
    <scope>NUCLEOTIDE SEQUENCE [LARGE SCALE GENOMIC DNA]</scope>
    <source>
        <strain evidence="1 2">DSM 100316</strain>
    </source>
</reference>
<dbReference type="EMBL" id="RKHR01000007">
    <property type="protein sequence ID" value="ROR98698.1"/>
    <property type="molecule type" value="Genomic_DNA"/>
</dbReference>
<protein>
    <submittedName>
        <fullName evidence="1">Uncharacterized protein</fullName>
    </submittedName>
</protein>
<name>A0A3N2DGA8_9GAMM</name>
<keyword evidence="2" id="KW-1185">Reference proteome</keyword>
<gene>
    <name evidence="1" type="ORF">EDC56_3434</name>
</gene>
<dbReference type="RefSeq" id="WP_123713758.1">
    <property type="nucleotide sequence ID" value="NZ_RKHR01000007.1"/>
</dbReference>
<sequence>MSKHFIDQEILANVLAKIPPQAVQQQRITLINELISQGVTESKAVKYAYQQHLAEIESEQQIQH</sequence>
<evidence type="ECO:0000313" key="1">
    <source>
        <dbReference type="EMBL" id="ROR98698.1"/>
    </source>
</evidence>
<proteinExistence type="predicted"/>
<dbReference type="AlphaFoldDB" id="A0A3N2DGA8"/>
<evidence type="ECO:0000313" key="2">
    <source>
        <dbReference type="Proteomes" id="UP000275394"/>
    </source>
</evidence>
<comment type="caution">
    <text evidence="1">The sequence shown here is derived from an EMBL/GenBank/DDBJ whole genome shotgun (WGS) entry which is preliminary data.</text>
</comment>